<evidence type="ECO:0000313" key="2">
    <source>
        <dbReference type="EMBL" id="NYD49729.1"/>
    </source>
</evidence>
<feature type="transmembrane region" description="Helical" evidence="1">
    <location>
        <begin position="37"/>
        <end position="58"/>
    </location>
</feature>
<keyword evidence="1" id="KW-1133">Transmembrane helix</keyword>
<keyword evidence="3" id="KW-1185">Reference proteome</keyword>
<evidence type="ECO:0000256" key="1">
    <source>
        <dbReference type="SAM" id="Phobius"/>
    </source>
</evidence>
<organism evidence="2 3">
    <name type="scientific">Actinomadura luteofluorescens</name>
    <dbReference type="NCBI Taxonomy" id="46163"/>
    <lineage>
        <taxon>Bacteria</taxon>
        <taxon>Bacillati</taxon>
        <taxon>Actinomycetota</taxon>
        <taxon>Actinomycetes</taxon>
        <taxon>Streptosporangiales</taxon>
        <taxon>Thermomonosporaceae</taxon>
        <taxon>Actinomadura</taxon>
    </lineage>
</organism>
<feature type="transmembrane region" description="Helical" evidence="1">
    <location>
        <begin position="12"/>
        <end position="30"/>
    </location>
</feature>
<keyword evidence="1" id="KW-0472">Membrane</keyword>
<comment type="caution">
    <text evidence="2">The sequence shown here is derived from an EMBL/GenBank/DDBJ whole genome shotgun (WGS) entry which is preliminary data.</text>
</comment>
<name>A0A7Y9EL26_9ACTN</name>
<dbReference type="EMBL" id="JACCBA010000001">
    <property type="protein sequence ID" value="NYD49729.1"/>
    <property type="molecule type" value="Genomic_DNA"/>
</dbReference>
<protein>
    <submittedName>
        <fullName evidence="2">Uncharacterized protein</fullName>
    </submittedName>
</protein>
<sequence>MTKTREPVPEAAWVSIFIPAAASSLVRTLLDGDLASYAGNALLCVAAPAALVLLVRSARSGVGSWSWALITLASVALGLATALT</sequence>
<accession>A0A7Y9EL26</accession>
<reference evidence="2 3" key="1">
    <citation type="submission" date="2020-07" db="EMBL/GenBank/DDBJ databases">
        <title>Sequencing the genomes of 1000 actinobacteria strains.</title>
        <authorList>
            <person name="Klenk H.-P."/>
        </authorList>
    </citation>
    <scope>NUCLEOTIDE SEQUENCE [LARGE SCALE GENOMIC DNA]</scope>
    <source>
        <strain evidence="2 3">DSM 40398</strain>
    </source>
</reference>
<dbReference type="AlphaFoldDB" id="A0A7Y9EL26"/>
<dbReference type="RefSeq" id="WP_179846396.1">
    <property type="nucleotide sequence ID" value="NZ_JACCBA010000001.1"/>
</dbReference>
<keyword evidence="1" id="KW-0812">Transmembrane</keyword>
<feature type="transmembrane region" description="Helical" evidence="1">
    <location>
        <begin position="64"/>
        <end position="83"/>
    </location>
</feature>
<gene>
    <name evidence="2" type="ORF">BJY14_005712</name>
</gene>
<proteinExistence type="predicted"/>
<dbReference type="Proteomes" id="UP000529783">
    <property type="component" value="Unassembled WGS sequence"/>
</dbReference>
<evidence type="ECO:0000313" key="3">
    <source>
        <dbReference type="Proteomes" id="UP000529783"/>
    </source>
</evidence>